<organism evidence="2 3">
    <name type="scientific">Sphingobacterium detergens</name>
    <dbReference type="NCBI Taxonomy" id="1145106"/>
    <lineage>
        <taxon>Bacteria</taxon>
        <taxon>Pseudomonadati</taxon>
        <taxon>Bacteroidota</taxon>
        <taxon>Sphingobacteriia</taxon>
        <taxon>Sphingobacteriales</taxon>
        <taxon>Sphingobacteriaceae</taxon>
        <taxon>Sphingobacterium</taxon>
    </lineage>
</organism>
<feature type="chain" id="PRO_5019526208" description="Lipoprotein" evidence="1">
    <location>
        <begin position="23"/>
        <end position="136"/>
    </location>
</feature>
<gene>
    <name evidence="2" type="ORF">DFQ12_5597</name>
</gene>
<name>A0A420ADU6_SPHD1</name>
<evidence type="ECO:0000313" key="2">
    <source>
        <dbReference type="EMBL" id="RKE42680.1"/>
    </source>
</evidence>
<comment type="caution">
    <text evidence="2">The sequence shown here is derived from an EMBL/GenBank/DDBJ whole genome shotgun (WGS) entry which is preliminary data.</text>
</comment>
<dbReference type="AlphaFoldDB" id="A0A420ADU6"/>
<reference evidence="2 3" key="1">
    <citation type="submission" date="2018-09" db="EMBL/GenBank/DDBJ databases">
        <title>Genomic Encyclopedia of Type Strains, Phase III (KMG-III): the genomes of soil and plant-associated and newly described type strains.</title>
        <authorList>
            <person name="Whitman W."/>
        </authorList>
    </citation>
    <scope>NUCLEOTIDE SEQUENCE [LARGE SCALE GENOMIC DNA]</scope>
    <source>
        <strain evidence="2 3">CECT 7938</strain>
    </source>
</reference>
<sequence>MKMKLMYAVVLALVAFAFVGCSKDDDNQPQTGGSIDAAVGTYKGSLDIVGVGEKFNKTIKVTKVGDNRIKVEVEDSSLKLPSREFSVTNSADYSIQSAATEPGAMFLYEIKNKTVSYLSKPLAEGETTFKFDGTKQ</sequence>
<keyword evidence="3" id="KW-1185">Reference proteome</keyword>
<dbReference type="Proteomes" id="UP000286246">
    <property type="component" value="Unassembled WGS sequence"/>
</dbReference>
<dbReference type="PROSITE" id="PS51257">
    <property type="entry name" value="PROKAR_LIPOPROTEIN"/>
    <property type="match status" value="1"/>
</dbReference>
<feature type="signal peptide" evidence="1">
    <location>
        <begin position="1"/>
        <end position="22"/>
    </location>
</feature>
<accession>A0A420ADU6</accession>
<dbReference type="RefSeq" id="WP_120262143.1">
    <property type="nucleotide sequence ID" value="NZ_RAPY01000008.1"/>
</dbReference>
<evidence type="ECO:0000313" key="3">
    <source>
        <dbReference type="Proteomes" id="UP000286246"/>
    </source>
</evidence>
<proteinExistence type="predicted"/>
<dbReference type="OrthoDB" id="710555at2"/>
<keyword evidence="1" id="KW-0732">Signal</keyword>
<protein>
    <recommendedName>
        <fullName evidence="4">Lipoprotein</fullName>
    </recommendedName>
</protein>
<evidence type="ECO:0000256" key="1">
    <source>
        <dbReference type="SAM" id="SignalP"/>
    </source>
</evidence>
<dbReference type="EMBL" id="RAPY01000008">
    <property type="protein sequence ID" value="RKE42680.1"/>
    <property type="molecule type" value="Genomic_DNA"/>
</dbReference>
<evidence type="ECO:0008006" key="4">
    <source>
        <dbReference type="Google" id="ProtNLM"/>
    </source>
</evidence>